<dbReference type="OrthoDB" id="414698at2759"/>
<dbReference type="SUPFAM" id="SSF53474">
    <property type="entry name" value="alpha/beta-Hydrolases"/>
    <property type="match status" value="1"/>
</dbReference>
<dbReference type="Proteomes" id="UP001165085">
    <property type="component" value="Unassembled WGS sequence"/>
</dbReference>
<sequence>MARVAFRVLCVTLLWICKACGIVFPTPIRLTSKLPTTFPKPSIVSALLPAEYDPPLQRSSQQQRIAYRGGLPGTDALKQFTILLSAISSSFPREILLEDKSEDRLLFLHTYEVLSQLHCCECSFHTSAKGDAISLNVAPPPPPPSPPSSAPDDVSTKIKEWISVNLVERNLCPYTASPTISSTKLAKYPPGRIIYGVSPPSSSSILVLRDQLSMIVEMLETGDGKNNADLKKMSGVSSILHSSPCYDDDFQGWCELFNLLPAVLELCSLEKDVCVVNFHPLYTLPPRFVGFGHMHTLSKLKRWISATPEPTDEDVRASGEFQRRMPHATLNVLWAKHMEEGESERDSSELYTNNYLRYMEQKERQPQSFDVLALHGKGGSGAVFKSKLTDLEASGLTFKYLDAPFEGGQWWKLKPGERSFEASSYDGFEESVEQLKSHLQSSPRIIIGHSQGGILIAAVLSLCGASAFKGVDTIILNGLAYPKPYPFKVSDEKVEGLKVVVIRGGSDKMNPPEQADLTIEGMRNAGFTVDVIKHDGGHAFPRHAPVVMDELKTYLI</sequence>
<dbReference type="GO" id="GO:0005737">
    <property type="term" value="C:cytoplasm"/>
    <property type="evidence" value="ECO:0007669"/>
    <property type="project" value="TreeGrafter"/>
</dbReference>
<feature type="signal peptide" evidence="3">
    <location>
        <begin position="1"/>
        <end position="21"/>
    </location>
</feature>
<evidence type="ECO:0000256" key="2">
    <source>
        <dbReference type="SAM" id="MobiDB-lite"/>
    </source>
</evidence>
<evidence type="ECO:0000313" key="6">
    <source>
        <dbReference type="Proteomes" id="UP001165085"/>
    </source>
</evidence>
<proteinExistence type="predicted"/>
<keyword evidence="6" id="KW-1185">Reference proteome</keyword>
<dbReference type="InterPro" id="IPR005645">
    <property type="entry name" value="FSH-like_dom"/>
</dbReference>
<evidence type="ECO:0000256" key="3">
    <source>
        <dbReference type="SAM" id="SignalP"/>
    </source>
</evidence>
<feature type="region of interest" description="Disordered" evidence="2">
    <location>
        <begin position="134"/>
        <end position="154"/>
    </location>
</feature>
<dbReference type="Pfam" id="PF03959">
    <property type="entry name" value="FSH1"/>
    <property type="match status" value="1"/>
</dbReference>
<accession>A0A9W6ZPQ2</accession>
<dbReference type="InterPro" id="IPR050593">
    <property type="entry name" value="LovG"/>
</dbReference>
<evidence type="ECO:0000259" key="4">
    <source>
        <dbReference type="Pfam" id="PF03959"/>
    </source>
</evidence>
<reference evidence="6" key="1">
    <citation type="journal article" date="2023" name="Commun. Biol.">
        <title>Genome analysis of Parmales, the sister group of diatoms, reveals the evolutionary specialization of diatoms from phago-mixotrophs to photoautotrophs.</title>
        <authorList>
            <person name="Ban H."/>
            <person name="Sato S."/>
            <person name="Yoshikawa S."/>
            <person name="Yamada K."/>
            <person name="Nakamura Y."/>
            <person name="Ichinomiya M."/>
            <person name="Sato N."/>
            <person name="Blanc-Mathieu R."/>
            <person name="Endo H."/>
            <person name="Kuwata A."/>
            <person name="Ogata H."/>
        </authorList>
    </citation>
    <scope>NUCLEOTIDE SEQUENCE [LARGE SCALE GENOMIC DNA]</scope>
    <source>
        <strain evidence="6">NIES 3701</strain>
    </source>
</reference>
<keyword evidence="1" id="KW-0378">Hydrolase</keyword>
<dbReference type="Gene3D" id="3.40.50.1820">
    <property type="entry name" value="alpha/beta hydrolase"/>
    <property type="match status" value="1"/>
</dbReference>
<dbReference type="GO" id="GO:0016787">
    <property type="term" value="F:hydrolase activity"/>
    <property type="evidence" value="ECO:0007669"/>
    <property type="project" value="UniProtKB-KW"/>
</dbReference>
<gene>
    <name evidence="5" type="ORF">TrST_g3034</name>
</gene>
<dbReference type="PANTHER" id="PTHR48070">
    <property type="entry name" value="ESTERASE OVCA2"/>
    <property type="match status" value="1"/>
</dbReference>
<keyword evidence="3" id="KW-0732">Signal</keyword>
<organism evidence="5 6">
    <name type="scientific">Triparma strigata</name>
    <dbReference type="NCBI Taxonomy" id="1606541"/>
    <lineage>
        <taxon>Eukaryota</taxon>
        <taxon>Sar</taxon>
        <taxon>Stramenopiles</taxon>
        <taxon>Ochrophyta</taxon>
        <taxon>Bolidophyceae</taxon>
        <taxon>Parmales</taxon>
        <taxon>Triparmaceae</taxon>
        <taxon>Triparma</taxon>
    </lineage>
</organism>
<feature type="compositionally biased region" description="Pro residues" evidence="2">
    <location>
        <begin position="138"/>
        <end position="149"/>
    </location>
</feature>
<dbReference type="InterPro" id="IPR029058">
    <property type="entry name" value="AB_hydrolase_fold"/>
</dbReference>
<dbReference type="GO" id="GO:0005634">
    <property type="term" value="C:nucleus"/>
    <property type="evidence" value="ECO:0007669"/>
    <property type="project" value="TreeGrafter"/>
</dbReference>
<protein>
    <recommendedName>
        <fullName evidence="4">Serine hydrolase domain-containing protein</fullName>
    </recommendedName>
</protein>
<evidence type="ECO:0000313" key="5">
    <source>
        <dbReference type="EMBL" id="GMH56116.1"/>
    </source>
</evidence>
<dbReference type="AlphaFoldDB" id="A0A9W6ZPQ2"/>
<dbReference type="PANTHER" id="PTHR48070:SF6">
    <property type="entry name" value="ESTERASE OVCA2"/>
    <property type="match status" value="1"/>
</dbReference>
<name>A0A9W6ZPQ2_9STRA</name>
<dbReference type="EMBL" id="BRXY01000038">
    <property type="protein sequence ID" value="GMH56116.1"/>
    <property type="molecule type" value="Genomic_DNA"/>
</dbReference>
<comment type="caution">
    <text evidence="5">The sequence shown here is derived from an EMBL/GenBank/DDBJ whole genome shotgun (WGS) entry which is preliminary data.</text>
</comment>
<feature type="domain" description="Serine hydrolase" evidence="4">
    <location>
        <begin position="370"/>
        <end position="547"/>
    </location>
</feature>
<feature type="chain" id="PRO_5040751097" description="Serine hydrolase domain-containing protein" evidence="3">
    <location>
        <begin position="22"/>
        <end position="556"/>
    </location>
</feature>
<evidence type="ECO:0000256" key="1">
    <source>
        <dbReference type="ARBA" id="ARBA00022801"/>
    </source>
</evidence>